<keyword evidence="7" id="KW-1185">Reference proteome</keyword>
<evidence type="ECO:0000259" key="4">
    <source>
        <dbReference type="Pfam" id="PF02678"/>
    </source>
</evidence>
<dbReference type="GO" id="GO:0046872">
    <property type="term" value="F:metal ion binding"/>
    <property type="evidence" value="ECO:0007669"/>
    <property type="project" value="UniProtKB-KW"/>
</dbReference>
<dbReference type="OrthoDB" id="321327at2"/>
<comment type="cofactor">
    <cofactor evidence="2">
        <name>Fe cation</name>
        <dbReference type="ChEBI" id="CHEBI:24875"/>
    </cofactor>
    <text evidence="2">Binds 1 Fe cation per subunit.</text>
</comment>
<dbReference type="Pfam" id="PF05726">
    <property type="entry name" value="Pirin_C"/>
    <property type="match status" value="1"/>
</dbReference>
<evidence type="ECO:0000259" key="5">
    <source>
        <dbReference type="Pfam" id="PF05726"/>
    </source>
</evidence>
<dbReference type="PANTHER" id="PTHR13903:SF8">
    <property type="entry name" value="PIRIN"/>
    <property type="match status" value="1"/>
</dbReference>
<dbReference type="SUPFAM" id="SSF51182">
    <property type="entry name" value="RmlC-like cupins"/>
    <property type="match status" value="1"/>
</dbReference>
<dbReference type="Proteomes" id="UP000094197">
    <property type="component" value="Chromosome 1"/>
</dbReference>
<protein>
    <submittedName>
        <fullName evidence="6">Pirin</fullName>
    </submittedName>
</protein>
<feature type="domain" description="Pirin N-terminal" evidence="4">
    <location>
        <begin position="15"/>
        <end position="118"/>
    </location>
</feature>
<dbReference type="RefSeq" id="WP_069606459.1">
    <property type="nucleotide sequence ID" value="NZ_CP015217.1"/>
</dbReference>
<dbReference type="PIRSF" id="PIRSF006232">
    <property type="entry name" value="Pirin"/>
    <property type="match status" value="1"/>
</dbReference>
<dbReference type="Gene3D" id="2.60.120.10">
    <property type="entry name" value="Jelly Rolls"/>
    <property type="match status" value="2"/>
</dbReference>
<feature type="binding site" evidence="2">
    <location>
        <position position="98"/>
    </location>
    <ligand>
        <name>Fe cation</name>
        <dbReference type="ChEBI" id="CHEBI:24875"/>
    </ligand>
</feature>
<gene>
    <name evidence="6" type="ORF">A0128_04755</name>
</gene>
<keyword evidence="2" id="KW-0408">Iron</keyword>
<accession>A0A1D7UUG7</accession>
<dbReference type="KEGG" id="laj:A0128_04755"/>
<dbReference type="Pfam" id="PF02678">
    <property type="entry name" value="Pirin"/>
    <property type="match status" value="1"/>
</dbReference>
<feature type="binding site" evidence="2">
    <location>
        <position position="54"/>
    </location>
    <ligand>
        <name>Fe cation</name>
        <dbReference type="ChEBI" id="CHEBI:24875"/>
    </ligand>
</feature>
<feature type="binding site" evidence="2">
    <location>
        <position position="100"/>
    </location>
    <ligand>
        <name>Fe cation</name>
        <dbReference type="ChEBI" id="CHEBI:24875"/>
    </ligand>
</feature>
<dbReference type="InterPro" id="IPR008778">
    <property type="entry name" value="Pirin_C_dom"/>
</dbReference>
<dbReference type="EMBL" id="CP015217">
    <property type="protein sequence ID" value="AOP33219.1"/>
    <property type="molecule type" value="Genomic_DNA"/>
</dbReference>
<evidence type="ECO:0000313" key="7">
    <source>
        <dbReference type="Proteomes" id="UP000094197"/>
    </source>
</evidence>
<keyword evidence="2" id="KW-0479">Metal-binding</keyword>
<evidence type="ECO:0000313" key="6">
    <source>
        <dbReference type="EMBL" id="AOP33219.1"/>
    </source>
</evidence>
<comment type="similarity">
    <text evidence="1 3">Belongs to the pirin family.</text>
</comment>
<sequence>MKIISSVLKDLGDNFRVRRILPSFDARHVGPFVFVDHMGPVPIHTGKELVVRSHPHIGLATITYLYDGVIFHRDSIGTAVPIRPFEVNWMTAGSGIAHSERSQLDPQFSFLEGIQTWVALPKESEEVDPEFFHLDREQIPILSGDLWELRLAAGEFLGERSPVKVYSSLFYGDLEAKAGAKAEWNIPSDQESALYVSRGSLEVSGNKVQVGQTVVFDLGEKVSFSSREGVRAVLLGGVPLPERRHLWWNFVSTSLERIERAKLEWKEERFPVVPDEVDRIPLPPG</sequence>
<dbReference type="CDD" id="cd02909">
    <property type="entry name" value="cupin_pirin_N"/>
    <property type="match status" value="1"/>
</dbReference>
<reference evidence="6 7" key="1">
    <citation type="submission" date="2016-04" db="EMBL/GenBank/DDBJ databases">
        <title>Complete genome seqeunce of Leptospira alstonii serovar Room22.</title>
        <authorList>
            <person name="Nally J.E."/>
            <person name="Bayles D.O."/>
            <person name="Hurley D."/>
            <person name="Fanning S."/>
            <person name="McMahon B.J."/>
            <person name="Arent Z."/>
        </authorList>
    </citation>
    <scope>NUCLEOTIDE SEQUENCE [LARGE SCALE GENOMIC DNA]</scope>
    <source>
        <strain evidence="6 7">GWTS #1</strain>
    </source>
</reference>
<dbReference type="InterPro" id="IPR012093">
    <property type="entry name" value="Pirin"/>
</dbReference>
<evidence type="ECO:0000256" key="1">
    <source>
        <dbReference type="ARBA" id="ARBA00008416"/>
    </source>
</evidence>
<dbReference type="InterPro" id="IPR014710">
    <property type="entry name" value="RmlC-like_jellyroll"/>
</dbReference>
<evidence type="ECO:0000256" key="2">
    <source>
        <dbReference type="PIRSR" id="PIRSR006232-1"/>
    </source>
</evidence>
<proteinExistence type="inferred from homology"/>
<dbReference type="CDD" id="cd02247">
    <property type="entry name" value="cupin_pirin_C"/>
    <property type="match status" value="1"/>
</dbReference>
<dbReference type="AlphaFoldDB" id="A0A1D7UUG7"/>
<evidence type="ECO:0000256" key="3">
    <source>
        <dbReference type="RuleBase" id="RU003457"/>
    </source>
</evidence>
<dbReference type="InterPro" id="IPR003829">
    <property type="entry name" value="Pirin_N_dom"/>
</dbReference>
<organism evidence="6 7">
    <name type="scientific">Leptospira tipperaryensis</name>
    <dbReference type="NCBI Taxonomy" id="2564040"/>
    <lineage>
        <taxon>Bacteria</taxon>
        <taxon>Pseudomonadati</taxon>
        <taxon>Spirochaetota</taxon>
        <taxon>Spirochaetia</taxon>
        <taxon>Leptospirales</taxon>
        <taxon>Leptospiraceae</taxon>
        <taxon>Leptospira</taxon>
    </lineage>
</organism>
<name>A0A1D7UUG7_9LEPT</name>
<dbReference type="PANTHER" id="PTHR13903">
    <property type="entry name" value="PIRIN-RELATED"/>
    <property type="match status" value="1"/>
</dbReference>
<feature type="binding site" evidence="2">
    <location>
        <position position="56"/>
    </location>
    <ligand>
        <name>Fe cation</name>
        <dbReference type="ChEBI" id="CHEBI:24875"/>
    </ligand>
</feature>
<feature type="domain" description="Pirin C-terminal" evidence="5">
    <location>
        <begin position="172"/>
        <end position="270"/>
    </location>
</feature>
<dbReference type="InterPro" id="IPR011051">
    <property type="entry name" value="RmlC_Cupin_sf"/>
</dbReference>